<gene>
    <name evidence="4" type="ORF">M9458_036023</name>
</gene>
<dbReference type="PANTHER" id="PTHR24412:SF232">
    <property type="entry name" value="GIGAXONIN"/>
    <property type="match status" value="1"/>
</dbReference>
<sequence>ITLSEDTIQDVVQAADLLLLTDLKSLCCQFLENCITAENCIGIRVFSLHYCLHHVYHVATEYLQTHFRDVANTEEFLEQPPDRLCELLSMEKLNVGNEKHVLEAVVRWIAHDTEARR</sequence>
<reference evidence="4 5" key="1">
    <citation type="submission" date="2024-05" db="EMBL/GenBank/DDBJ databases">
        <title>Genome sequencing and assembly of Indian major carp, Cirrhinus mrigala (Hamilton, 1822).</title>
        <authorList>
            <person name="Mohindra V."/>
            <person name="Chowdhury L.M."/>
            <person name="Lal K."/>
            <person name="Jena J.K."/>
        </authorList>
    </citation>
    <scope>NUCLEOTIDE SEQUENCE [LARGE SCALE GENOMIC DNA]</scope>
    <source>
        <strain evidence="4">CM1030</strain>
        <tissue evidence="4">Blood</tissue>
    </source>
</reference>
<evidence type="ECO:0000259" key="3">
    <source>
        <dbReference type="SMART" id="SM00875"/>
    </source>
</evidence>
<feature type="domain" description="BACK" evidence="3">
    <location>
        <begin position="40"/>
        <end position="117"/>
    </location>
</feature>
<name>A0ABD0P2L1_CIRMR</name>
<keyword evidence="2" id="KW-0677">Repeat</keyword>
<accession>A0ABD0P2L1</accession>
<evidence type="ECO:0000256" key="1">
    <source>
        <dbReference type="ARBA" id="ARBA00022441"/>
    </source>
</evidence>
<evidence type="ECO:0000313" key="5">
    <source>
        <dbReference type="Proteomes" id="UP001529510"/>
    </source>
</evidence>
<evidence type="ECO:0000256" key="2">
    <source>
        <dbReference type="ARBA" id="ARBA00022737"/>
    </source>
</evidence>
<dbReference type="InterPro" id="IPR011705">
    <property type="entry name" value="BACK"/>
</dbReference>
<feature type="non-terminal residue" evidence="4">
    <location>
        <position position="117"/>
    </location>
</feature>
<dbReference type="AlphaFoldDB" id="A0ABD0P2L1"/>
<comment type="caution">
    <text evidence="4">The sequence shown here is derived from an EMBL/GenBank/DDBJ whole genome shotgun (WGS) entry which is preliminary data.</text>
</comment>
<organism evidence="4 5">
    <name type="scientific">Cirrhinus mrigala</name>
    <name type="common">Mrigala</name>
    <dbReference type="NCBI Taxonomy" id="683832"/>
    <lineage>
        <taxon>Eukaryota</taxon>
        <taxon>Metazoa</taxon>
        <taxon>Chordata</taxon>
        <taxon>Craniata</taxon>
        <taxon>Vertebrata</taxon>
        <taxon>Euteleostomi</taxon>
        <taxon>Actinopterygii</taxon>
        <taxon>Neopterygii</taxon>
        <taxon>Teleostei</taxon>
        <taxon>Ostariophysi</taxon>
        <taxon>Cypriniformes</taxon>
        <taxon>Cyprinidae</taxon>
        <taxon>Labeoninae</taxon>
        <taxon>Labeonini</taxon>
        <taxon>Cirrhinus</taxon>
    </lineage>
</organism>
<dbReference type="EMBL" id="JAMKFB020000018">
    <property type="protein sequence ID" value="KAL0167801.1"/>
    <property type="molecule type" value="Genomic_DNA"/>
</dbReference>
<keyword evidence="5" id="KW-1185">Reference proteome</keyword>
<dbReference type="PANTHER" id="PTHR24412">
    <property type="entry name" value="KELCH PROTEIN"/>
    <property type="match status" value="1"/>
</dbReference>
<feature type="non-terminal residue" evidence="4">
    <location>
        <position position="1"/>
    </location>
</feature>
<dbReference type="Gene3D" id="1.25.40.420">
    <property type="match status" value="1"/>
</dbReference>
<proteinExistence type="predicted"/>
<evidence type="ECO:0000313" key="4">
    <source>
        <dbReference type="EMBL" id="KAL0167801.1"/>
    </source>
</evidence>
<protein>
    <recommendedName>
        <fullName evidence="3">BACK domain-containing protein</fullName>
    </recommendedName>
</protein>
<dbReference type="Proteomes" id="UP001529510">
    <property type="component" value="Unassembled WGS sequence"/>
</dbReference>
<dbReference type="SMART" id="SM00875">
    <property type="entry name" value="BACK"/>
    <property type="match status" value="1"/>
</dbReference>
<keyword evidence="1" id="KW-0880">Kelch repeat</keyword>
<dbReference type="Pfam" id="PF07707">
    <property type="entry name" value="BACK"/>
    <property type="match status" value="1"/>
</dbReference>